<comment type="caution">
    <text evidence="3">The sequence shown here is derived from an EMBL/GenBank/DDBJ whole genome shotgun (WGS) entry which is preliminary data.</text>
</comment>
<feature type="chain" id="PRO_5046572253" evidence="1">
    <location>
        <begin position="30"/>
        <end position="437"/>
    </location>
</feature>
<keyword evidence="4" id="KW-1185">Reference proteome</keyword>
<evidence type="ECO:0000259" key="2">
    <source>
        <dbReference type="Pfam" id="PF16871"/>
    </source>
</evidence>
<dbReference type="Proteomes" id="UP001500840">
    <property type="component" value="Unassembled WGS sequence"/>
</dbReference>
<dbReference type="EMBL" id="BAABGA010000008">
    <property type="protein sequence ID" value="GAA4445582.1"/>
    <property type="molecule type" value="Genomic_DNA"/>
</dbReference>
<sequence length="437" mass="48743">MATLNPSASTKIFLATLFAIPMIAASALAGQWSVPLAGNTFHSSPAEDGAVFNRDGTLRFTDANEVYSVYFHVDRPGNLKLGAAGRAARGNATIEARVGETTFTATLRGEPTRVYPLGEIKVDGPDYVEVQLTCTQREDSAKIELDELRVSSSDQDLSLDFVKNNDGNMFYWGRRGPSVHLSYRLPKETKLTYAYSEITVPKGQDPIGSYFMANGFGEGYFGFQVNSETQRRVLFSVWSPFRTDNPKEIPESDRVLTTAKGKEVSAQDFGNEGSGGQSFLVYPWKAGSTYRFLTEVKPDGDGNTQYTSWFGDKDKNEWRLIASFRRPKTDKHLTGFHSFLENFAPNTGHIERTANYANQWVCDVEGKWHEITRAKFTGDNTARGRHRLDFAGGSEQSHFFLRNCGFFSANVKLDQIFERASTARQQPKIDFAGLPRG</sequence>
<evidence type="ECO:0000256" key="1">
    <source>
        <dbReference type="SAM" id="SignalP"/>
    </source>
</evidence>
<keyword evidence="1" id="KW-0732">Signal</keyword>
<dbReference type="InterPro" id="IPR021862">
    <property type="entry name" value="DUF3472"/>
</dbReference>
<dbReference type="Pfam" id="PF11958">
    <property type="entry name" value="DUF3472"/>
    <property type="match status" value="1"/>
</dbReference>
<evidence type="ECO:0000313" key="3">
    <source>
        <dbReference type="EMBL" id="GAA4445582.1"/>
    </source>
</evidence>
<feature type="signal peptide" evidence="1">
    <location>
        <begin position="1"/>
        <end position="29"/>
    </location>
</feature>
<feature type="domain" description="DUF5077" evidence="2">
    <location>
        <begin position="34"/>
        <end position="154"/>
    </location>
</feature>
<organism evidence="3 4">
    <name type="scientific">Novipirellula rosea</name>
    <dbReference type="NCBI Taxonomy" id="1031540"/>
    <lineage>
        <taxon>Bacteria</taxon>
        <taxon>Pseudomonadati</taxon>
        <taxon>Planctomycetota</taxon>
        <taxon>Planctomycetia</taxon>
        <taxon>Pirellulales</taxon>
        <taxon>Pirellulaceae</taxon>
        <taxon>Novipirellula</taxon>
    </lineage>
</organism>
<evidence type="ECO:0000313" key="4">
    <source>
        <dbReference type="Proteomes" id="UP001500840"/>
    </source>
</evidence>
<protein>
    <submittedName>
        <fullName evidence="3">DUF3472 domain-containing protein</fullName>
    </submittedName>
</protein>
<reference evidence="4" key="1">
    <citation type="journal article" date="2019" name="Int. J. Syst. Evol. Microbiol.">
        <title>The Global Catalogue of Microorganisms (GCM) 10K type strain sequencing project: providing services to taxonomists for standard genome sequencing and annotation.</title>
        <authorList>
            <consortium name="The Broad Institute Genomics Platform"/>
            <consortium name="The Broad Institute Genome Sequencing Center for Infectious Disease"/>
            <person name="Wu L."/>
            <person name="Ma J."/>
        </authorList>
    </citation>
    <scope>NUCLEOTIDE SEQUENCE [LARGE SCALE GENOMIC DNA]</scope>
    <source>
        <strain evidence="4">JCM 17759</strain>
    </source>
</reference>
<gene>
    <name evidence="3" type="ORF">GCM10023156_05330</name>
</gene>
<accession>A0ABP8M921</accession>
<dbReference type="RefSeq" id="WP_345319141.1">
    <property type="nucleotide sequence ID" value="NZ_BAABGA010000008.1"/>
</dbReference>
<dbReference type="Pfam" id="PF16871">
    <property type="entry name" value="DUF5077"/>
    <property type="match status" value="1"/>
</dbReference>
<name>A0ABP8M921_9BACT</name>
<dbReference type="InterPro" id="IPR031712">
    <property type="entry name" value="DUF5077"/>
</dbReference>
<proteinExistence type="predicted"/>